<dbReference type="EMBL" id="ML771482">
    <property type="protein sequence ID" value="KAE9382482.1"/>
    <property type="molecule type" value="Genomic_DNA"/>
</dbReference>
<proteinExistence type="predicted"/>
<accession>A0A6A4GAI8</accession>
<gene>
    <name evidence="1" type="ORF">BT96DRAFT_845459</name>
</gene>
<name>A0A6A4GAI8_9AGAR</name>
<reference evidence="1" key="1">
    <citation type="journal article" date="2019" name="Environ. Microbiol.">
        <title>Fungal ecological strategies reflected in gene transcription - a case study of two litter decomposers.</title>
        <authorList>
            <person name="Barbi F."/>
            <person name="Kohler A."/>
            <person name="Barry K."/>
            <person name="Baskaran P."/>
            <person name="Daum C."/>
            <person name="Fauchery L."/>
            <person name="Ihrmark K."/>
            <person name="Kuo A."/>
            <person name="LaButti K."/>
            <person name="Lipzen A."/>
            <person name="Morin E."/>
            <person name="Grigoriev I.V."/>
            <person name="Henrissat B."/>
            <person name="Lindahl B."/>
            <person name="Martin F."/>
        </authorList>
    </citation>
    <scope>NUCLEOTIDE SEQUENCE</scope>
    <source>
        <strain evidence="1">JB14</strain>
    </source>
</reference>
<organism evidence="1 2">
    <name type="scientific">Gymnopus androsaceus JB14</name>
    <dbReference type="NCBI Taxonomy" id="1447944"/>
    <lineage>
        <taxon>Eukaryota</taxon>
        <taxon>Fungi</taxon>
        <taxon>Dikarya</taxon>
        <taxon>Basidiomycota</taxon>
        <taxon>Agaricomycotina</taxon>
        <taxon>Agaricomycetes</taxon>
        <taxon>Agaricomycetidae</taxon>
        <taxon>Agaricales</taxon>
        <taxon>Marasmiineae</taxon>
        <taxon>Omphalotaceae</taxon>
        <taxon>Gymnopus</taxon>
    </lineage>
</organism>
<sequence>ITTPSWLKRPPFDVGLPRAGTLKAEHWRSLFCIFVPLALLSLWQPTSPISAQNAIQMRPALDTVMDLTCASLVMNKSNLTGVDRERFRHFYCQHVHGLKTHFPGFQLPTHHLGFHIYDFMDQFGHTRNWSCFRGERLIGKLRRIPINHKLGEKFQLLIIISC</sequence>
<dbReference type="OrthoDB" id="3247418at2759"/>
<dbReference type="AlphaFoldDB" id="A0A6A4GAI8"/>
<evidence type="ECO:0000313" key="1">
    <source>
        <dbReference type="EMBL" id="KAE9382482.1"/>
    </source>
</evidence>
<protein>
    <submittedName>
        <fullName evidence="1">Uncharacterized protein</fullName>
    </submittedName>
</protein>
<dbReference type="Proteomes" id="UP000799118">
    <property type="component" value="Unassembled WGS sequence"/>
</dbReference>
<feature type="non-terminal residue" evidence="1">
    <location>
        <position position="1"/>
    </location>
</feature>
<keyword evidence="2" id="KW-1185">Reference proteome</keyword>
<evidence type="ECO:0000313" key="2">
    <source>
        <dbReference type="Proteomes" id="UP000799118"/>
    </source>
</evidence>